<gene>
    <name evidence="2" type="ORF">EVAR_66901_1</name>
</gene>
<comment type="caution">
    <text evidence="2">The sequence shown here is derived from an EMBL/GenBank/DDBJ whole genome shotgun (WGS) entry which is preliminary data.</text>
</comment>
<proteinExistence type="predicted"/>
<protein>
    <submittedName>
        <fullName evidence="2">Uncharacterized protein</fullName>
    </submittedName>
</protein>
<reference evidence="2 3" key="1">
    <citation type="journal article" date="2019" name="Commun. Biol.">
        <title>The bagworm genome reveals a unique fibroin gene that provides high tensile strength.</title>
        <authorList>
            <person name="Kono N."/>
            <person name="Nakamura H."/>
            <person name="Ohtoshi R."/>
            <person name="Tomita M."/>
            <person name="Numata K."/>
            <person name="Arakawa K."/>
        </authorList>
    </citation>
    <scope>NUCLEOTIDE SEQUENCE [LARGE SCALE GENOMIC DNA]</scope>
</reference>
<feature type="compositionally biased region" description="Low complexity" evidence="1">
    <location>
        <begin position="162"/>
        <end position="201"/>
    </location>
</feature>
<feature type="compositionally biased region" description="Low complexity" evidence="1">
    <location>
        <begin position="1"/>
        <end position="14"/>
    </location>
</feature>
<keyword evidence="3" id="KW-1185">Reference proteome</keyword>
<accession>A0A4C2ADK5</accession>
<feature type="region of interest" description="Disordered" evidence="1">
    <location>
        <begin position="1"/>
        <end position="22"/>
    </location>
</feature>
<feature type="compositionally biased region" description="Basic residues" evidence="1">
    <location>
        <begin position="202"/>
        <end position="212"/>
    </location>
</feature>
<dbReference type="AlphaFoldDB" id="A0A4C2ADK5"/>
<dbReference type="Proteomes" id="UP000299102">
    <property type="component" value="Unassembled WGS sequence"/>
</dbReference>
<organism evidence="2 3">
    <name type="scientific">Eumeta variegata</name>
    <name type="common">Bagworm moth</name>
    <name type="synonym">Eumeta japonica</name>
    <dbReference type="NCBI Taxonomy" id="151549"/>
    <lineage>
        <taxon>Eukaryota</taxon>
        <taxon>Metazoa</taxon>
        <taxon>Ecdysozoa</taxon>
        <taxon>Arthropoda</taxon>
        <taxon>Hexapoda</taxon>
        <taxon>Insecta</taxon>
        <taxon>Pterygota</taxon>
        <taxon>Neoptera</taxon>
        <taxon>Endopterygota</taxon>
        <taxon>Lepidoptera</taxon>
        <taxon>Glossata</taxon>
        <taxon>Ditrysia</taxon>
        <taxon>Tineoidea</taxon>
        <taxon>Psychidae</taxon>
        <taxon>Oiketicinae</taxon>
        <taxon>Eumeta</taxon>
    </lineage>
</organism>
<evidence type="ECO:0000313" key="3">
    <source>
        <dbReference type="Proteomes" id="UP000299102"/>
    </source>
</evidence>
<sequence>MHGYLTRTPAAAPPRRAPRQKRQRNACCIIHIVYLLTVPTRSANKRVKQMPPRHFNISLNGQNSCLCQNLERRAADNAESTRKNKDERVQHKPDDIVAAERTLVYRANPRGPLRHMQRIAQCNAHYAICYRRDRRPPVAAPRHYNLCYVNLNYRRPLESAAGAPARDRAAAPGSRGGAPARPSRGPRSPGRSFEPLGARPARAGRRARGRGRRARHALINYRHPPRIALAAALLYRLSFLGCPSRCANLCTLCTRSITRIAINLFYVRFVGLVPESLKLVNSREFSNERTARESGDDRFLTRS</sequence>
<evidence type="ECO:0000256" key="1">
    <source>
        <dbReference type="SAM" id="MobiDB-lite"/>
    </source>
</evidence>
<evidence type="ECO:0000313" key="2">
    <source>
        <dbReference type="EMBL" id="GBP97892.1"/>
    </source>
</evidence>
<dbReference type="EMBL" id="BGZK01003022">
    <property type="protein sequence ID" value="GBP97892.1"/>
    <property type="molecule type" value="Genomic_DNA"/>
</dbReference>
<name>A0A4C2ADK5_EUMVA</name>
<feature type="region of interest" description="Disordered" evidence="1">
    <location>
        <begin position="162"/>
        <end position="212"/>
    </location>
</feature>